<sequence length="190" mass="22604">MQRSIKLLFLIFLLIPIFSEEYSYKVKMELFSGKSVIKENVFDDTLFIEIKTDVAFGTFKIENLGKIYLKELKPIVIISKYNKAGKKSEGVVKFFENSIETSLTGENKKFYDSLKFEPNDWLILPFFLKYYDKDFYRCSMIHGDYELKRAYFNDTILWKDEKKSLVIKLYKDKFIYMRAGKILMEINNGK</sequence>
<comment type="caution">
    <text evidence="1">The sequence shown here is derived from an EMBL/GenBank/DDBJ whole genome shotgun (WGS) entry which is preliminary data.</text>
</comment>
<proteinExistence type="predicted"/>
<accession>A0A7C3NDA3</accession>
<protein>
    <submittedName>
        <fullName evidence="1">Uncharacterized protein</fullName>
    </submittedName>
</protein>
<evidence type="ECO:0000313" key="1">
    <source>
        <dbReference type="EMBL" id="HFK23462.1"/>
    </source>
</evidence>
<dbReference type="AlphaFoldDB" id="A0A7C3NDA3"/>
<organism evidence="1">
    <name type="scientific">candidate division WOR-3 bacterium</name>
    <dbReference type="NCBI Taxonomy" id="2052148"/>
    <lineage>
        <taxon>Bacteria</taxon>
        <taxon>Bacteria division WOR-3</taxon>
    </lineage>
</organism>
<dbReference type="EMBL" id="DSTT01000002">
    <property type="protein sequence ID" value="HFK23462.1"/>
    <property type="molecule type" value="Genomic_DNA"/>
</dbReference>
<name>A0A7C3NDA3_UNCW3</name>
<reference evidence="1" key="1">
    <citation type="journal article" date="2020" name="mSystems">
        <title>Genome- and Community-Level Interaction Insights into Carbon Utilization and Element Cycling Functions of Hydrothermarchaeota in Hydrothermal Sediment.</title>
        <authorList>
            <person name="Zhou Z."/>
            <person name="Liu Y."/>
            <person name="Xu W."/>
            <person name="Pan J."/>
            <person name="Luo Z.H."/>
            <person name="Li M."/>
        </authorList>
    </citation>
    <scope>NUCLEOTIDE SEQUENCE [LARGE SCALE GENOMIC DNA]</scope>
    <source>
        <strain evidence="1">SpSt-464</strain>
    </source>
</reference>
<gene>
    <name evidence="1" type="ORF">ENS15_02240</name>
</gene>